<reference evidence="3" key="2">
    <citation type="submission" date="2014-03" db="EMBL/GenBank/DDBJ databases">
        <authorList>
            <person name="Genoscope - CEA"/>
        </authorList>
    </citation>
    <scope>NUCLEOTIDE SEQUENCE</scope>
</reference>
<dbReference type="InterPro" id="IPR037516">
    <property type="entry name" value="Tripartite_DENN"/>
</dbReference>
<comment type="similarity">
    <text evidence="1">Belongs to the DENND6 family.</text>
</comment>
<proteinExistence type="inferred from homology"/>
<evidence type="ECO:0000313" key="3">
    <source>
        <dbReference type="EMBL" id="CDQ67394.1"/>
    </source>
</evidence>
<evidence type="ECO:0000313" key="4">
    <source>
        <dbReference type="Proteomes" id="UP000193380"/>
    </source>
</evidence>
<dbReference type="PANTHER" id="PTHR13677">
    <property type="entry name" value="LD41638P"/>
    <property type="match status" value="1"/>
</dbReference>
<dbReference type="EMBL" id="FR904584">
    <property type="protein sequence ID" value="CDQ67394.1"/>
    <property type="molecule type" value="Genomic_DNA"/>
</dbReference>
<dbReference type="GO" id="GO:0005085">
    <property type="term" value="F:guanyl-nucleotide exchange factor activity"/>
    <property type="evidence" value="ECO:0007669"/>
    <property type="project" value="InterPro"/>
</dbReference>
<dbReference type="PANTHER" id="PTHR13677:SF2">
    <property type="entry name" value="PROTEIN DENND6B"/>
    <property type="match status" value="1"/>
</dbReference>
<evidence type="ECO:0000256" key="1">
    <source>
        <dbReference type="ARBA" id="ARBA00007159"/>
    </source>
</evidence>
<dbReference type="InterPro" id="IPR024224">
    <property type="entry name" value="DENND6"/>
</dbReference>
<evidence type="ECO:0000259" key="2">
    <source>
        <dbReference type="PROSITE" id="PS50211"/>
    </source>
</evidence>
<reference evidence="3" key="1">
    <citation type="journal article" date="2014" name="Nat. Commun.">
        <title>The rainbow trout genome provides novel insights into evolution after whole-genome duplication in vertebrates.</title>
        <authorList>
            <person name="Berthelot C."/>
            <person name="Brunet F."/>
            <person name="Chalopin D."/>
            <person name="Juanchich A."/>
            <person name="Bernard M."/>
            <person name="Noel B."/>
            <person name="Bento P."/>
            <person name="Da Silva C."/>
            <person name="Labadie K."/>
            <person name="Alberti A."/>
            <person name="Aury J.M."/>
            <person name="Louis A."/>
            <person name="Dehais P."/>
            <person name="Bardou P."/>
            <person name="Montfort J."/>
            <person name="Klopp C."/>
            <person name="Cabau C."/>
            <person name="Gaspin C."/>
            <person name="Thorgaard G.H."/>
            <person name="Boussaha M."/>
            <person name="Quillet E."/>
            <person name="Guyomard R."/>
            <person name="Galiana D."/>
            <person name="Bobe J."/>
            <person name="Volff J.N."/>
            <person name="Genet C."/>
            <person name="Wincker P."/>
            <person name="Jaillon O."/>
            <person name="Roest Crollius H."/>
            <person name="Guiguen Y."/>
        </authorList>
    </citation>
    <scope>NUCLEOTIDE SEQUENCE [LARGE SCALE GENOMIC DNA]</scope>
</reference>
<gene>
    <name evidence="3" type="ORF">GSONMT00002165001</name>
</gene>
<organism evidence="3 4">
    <name type="scientific">Oncorhynchus mykiss</name>
    <name type="common">Rainbow trout</name>
    <name type="synonym">Salmo gairdneri</name>
    <dbReference type="NCBI Taxonomy" id="8022"/>
    <lineage>
        <taxon>Eukaryota</taxon>
        <taxon>Metazoa</taxon>
        <taxon>Chordata</taxon>
        <taxon>Craniata</taxon>
        <taxon>Vertebrata</taxon>
        <taxon>Euteleostomi</taxon>
        <taxon>Actinopterygii</taxon>
        <taxon>Neopterygii</taxon>
        <taxon>Teleostei</taxon>
        <taxon>Protacanthopterygii</taxon>
        <taxon>Salmoniformes</taxon>
        <taxon>Salmonidae</taxon>
        <taxon>Salmoninae</taxon>
        <taxon>Oncorhynchus</taxon>
    </lineage>
</organism>
<dbReference type="STRING" id="8022.A0A060WQR1"/>
<protein>
    <recommendedName>
        <fullName evidence="2">UDENN domain-containing protein</fullName>
    </recommendedName>
</protein>
<dbReference type="GO" id="GO:0055037">
    <property type="term" value="C:recycling endosome"/>
    <property type="evidence" value="ECO:0007669"/>
    <property type="project" value="TreeGrafter"/>
</dbReference>
<sequence>MAMSTSDKSRMPPSRGYFQKSLVLVSRLPYAHLFQSLLQIIAPEYFEKLEPCLEAVCNEIDQWQSPVPGLTLNLPVMDVVMQVRIPSKNDKPGGSPVKQAQKEVFPVLPDPPADPLGAHADRGGHGHHGTLSHCLLGNRAGPSELDCSTAVLL</sequence>
<dbReference type="Proteomes" id="UP000193380">
    <property type="component" value="Unassembled WGS sequence"/>
</dbReference>
<dbReference type="PaxDb" id="8022-A0A060WQR1"/>
<dbReference type="AlphaFoldDB" id="A0A060WQR1"/>
<feature type="domain" description="UDENN" evidence="2">
    <location>
        <begin position="1"/>
        <end position="153"/>
    </location>
</feature>
<dbReference type="PROSITE" id="PS50211">
    <property type="entry name" value="DENN"/>
    <property type="match status" value="1"/>
</dbReference>
<accession>A0A060WQR1</accession>
<name>A0A060WQR1_ONCMY</name>